<feature type="transmembrane region" description="Helical" evidence="7">
    <location>
        <begin position="166"/>
        <end position="186"/>
    </location>
</feature>
<keyword evidence="5 7" id="KW-1133">Transmembrane helix</keyword>
<dbReference type="EC" id="1.10.3.-" evidence="8"/>
<evidence type="ECO:0000256" key="5">
    <source>
        <dbReference type="ARBA" id="ARBA00022989"/>
    </source>
</evidence>
<evidence type="ECO:0000256" key="3">
    <source>
        <dbReference type="ARBA" id="ARBA00022475"/>
    </source>
</evidence>
<evidence type="ECO:0000313" key="8">
    <source>
        <dbReference type="EMBL" id="MCE5168994.1"/>
    </source>
</evidence>
<gene>
    <name evidence="8" type="ORF">LQV63_06685</name>
</gene>
<dbReference type="Proteomes" id="UP001199916">
    <property type="component" value="Unassembled WGS sequence"/>
</dbReference>
<keyword evidence="6 7" id="KW-0472">Membrane</keyword>
<dbReference type="InterPro" id="IPR003317">
    <property type="entry name" value="Cyt-d_oxidase_su2"/>
</dbReference>
<feature type="transmembrane region" description="Helical" evidence="7">
    <location>
        <begin position="238"/>
        <end position="257"/>
    </location>
</feature>
<feature type="transmembrane region" description="Helical" evidence="7">
    <location>
        <begin position="120"/>
        <end position="146"/>
    </location>
</feature>
<sequence>MSDATIAITVLWIFLFIYSLLGSVDFGAGFWAMIFGRRSADGDTKAAGLANRFLSPSWKITNTFLVLFVVALVGFFPRATFSLASLLLVPVCLVLILLTLRSAFMVFSYSVHSYDRALRIISGITGLLIPGLLVAVLAVTLGGIVTEAPDGTLALNYGKLLTSPTLYAHLAFGYATELFFSALFLADYAREARDMTTYRTYRRLAVIFGPLSLIAALGVTFTMLPEASWIIARFREQWLWFLLSAAAFGIGYGCLFIKRRGGFIGSTRLAVIFVAVQYALASFAYGRAHLPYIIYPQLTLEAGFTNPAIFRSLLIGYIVSTILLIPVFILFWRLFLKDRRYLEQE</sequence>
<feature type="transmembrane region" description="Helical" evidence="7">
    <location>
        <begin position="207"/>
        <end position="232"/>
    </location>
</feature>
<keyword evidence="9" id="KW-1185">Reference proteome</keyword>
<proteinExistence type="inferred from homology"/>
<feature type="transmembrane region" description="Helical" evidence="7">
    <location>
        <begin position="82"/>
        <end position="100"/>
    </location>
</feature>
<evidence type="ECO:0000256" key="7">
    <source>
        <dbReference type="SAM" id="Phobius"/>
    </source>
</evidence>
<name>A0ABS8YDL7_9BACL</name>
<feature type="transmembrane region" description="Helical" evidence="7">
    <location>
        <begin position="6"/>
        <end position="36"/>
    </location>
</feature>
<evidence type="ECO:0000256" key="6">
    <source>
        <dbReference type="ARBA" id="ARBA00023136"/>
    </source>
</evidence>
<evidence type="ECO:0000256" key="2">
    <source>
        <dbReference type="ARBA" id="ARBA00007543"/>
    </source>
</evidence>
<reference evidence="8 9" key="1">
    <citation type="submission" date="2021-11" db="EMBL/GenBank/DDBJ databases">
        <title>Draft genome sequence of Paenibacillus profundus YoMME, a new Gram-positive bacteria with exoelectrogenic properties.</title>
        <authorList>
            <person name="Hubenova Y."/>
            <person name="Hubenova E."/>
            <person name="Manasiev Y."/>
            <person name="Peykov S."/>
            <person name="Mitov M."/>
        </authorList>
    </citation>
    <scope>NUCLEOTIDE SEQUENCE [LARGE SCALE GENOMIC DNA]</scope>
    <source>
        <strain evidence="8 9">YoMME</strain>
    </source>
</reference>
<comment type="similarity">
    <text evidence="2">Belongs to the cytochrome ubiquinol oxidase subunit 2 family.</text>
</comment>
<feature type="transmembrane region" description="Helical" evidence="7">
    <location>
        <begin position="308"/>
        <end position="332"/>
    </location>
</feature>
<organism evidence="8 9">
    <name type="scientific">Paenibacillus profundus</name>
    <dbReference type="NCBI Taxonomy" id="1173085"/>
    <lineage>
        <taxon>Bacteria</taxon>
        <taxon>Bacillati</taxon>
        <taxon>Bacillota</taxon>
        <taxon>Bacilli</taxon>
        <taxon>Bacillales</taxon>
        <taxon>Paenibacillaceae</taxon>
        <taxon>Paenibacillus</taxon>
    </lineage>
</organism>
<dbReference type="GO" id="GO:0016491">
    <property type="term" value="F:oxidoreductase activity"/>
    <property type="evidence" value="ECO:0007669"/>
    <property type="project" value="UniProtKB-KW"/>
</dbReference>
<protein>
    <submittedName>
        <fullName evidence="8">Cytochrome d ubiquinol oxidase subunit II</fullName>
        <ecNumber evidence="8">1.10.3.-</ecNumber>
    </submittedName>
</protein>
<evidence type="ECO:0000256" key="4">
    <source>
        <dbReference type="ARBA" id="ARBA00022692"/>
    </source>
</evidence>
<comment type="caution">
    <text evidence="8">The sequence shown here is derived from an EMBL/GenBank/DDBJ whole genome shotgun (WGS) entry which is preliminary data.</text>
</comment>
<feature type="transmembrane region" description="Helical" evidence="7">
    <location>
        <begin position="57"/>
        <end position="76"/>
    </location>
</feature>
<evidence type="ECO:0000256" key="1">
    <source>
        <dbReference type="ARBA" id="ARBA00004651"/>
    </source>
</evidence>
<comment type="subcellular location">
    <subcellularLocation>
        <location evidence="1">Cell membrane</location>
        <topology evidence="1">Multi-pass membrane protein</topology>
    </subcellularLocation>
</comment>
<accession>A0ABS8YDL7</accession>
<evidence type="ECO:0000313" key="9">
    <source>
        <dbReference type="Proteomes" id="UP001199916"/>
    </source>
</evidence>
<keyword evidence="8" id="KW-0560">Oxidoreductase</keyword>
<keyword evidence="3" id="KW-1003">Cell membrane</keyword>
<feature type="transmembrane region" description="Helical" evidence="7">
    <location>
        <begin position="269"/>
        <end position="288"/>
    </location>
</feature>
<dbReference type="EMBL" id="JAJNBZ010000003">
    <property type="protein sequence ID" value="MCE5168994.1"/>
    <property type="molecule type" value="Genomic_DNA"/>
</dbReference>
<dbReference type="RefSeq" id="WP_233696107.1">
    <property type="nucleotide sequence ID" value="NZ_JAJNBZ010000003.1"/>
</dbReference>
<keyword evidence="4 7" id="KW-0812">Transmembrane</keyword>
<dbReference type="Pfam" id="PF02322">
    <property type="entry name" value="Cyt_bd_oxida_II"/>
    <property type="match status" value="1"/>
</dbReference>